<dbReference type="EMBL" id="JH767169">
    <property type="protein sequence ID" value="EQC31318.1"/>
    <property type="molecule type" value="Genomic_DNA"/>
</dbReference>
<proteinExistence type="inferred from homology"/>
<dbReference type="UniPathway" id="UPA00988"/>
<dbReference type="Gene3D" id="3.40.50.300">
    <property type="entry name" value="P-loop containing nucleotide triphosphate hydrolases"/>
    <property type="match status" value="1"/>
</dbReference>
<dbReference type="RefSeq" id="XP_008615159.1">
    <property type="nucleotide sequence ID" value="XM_008616937.1"/>
</dbReference>
<organism evidence="9 10">
    <name type="scientific">Saprolegnia diclina (strain VS20)</name>
    <dbReference type="NCBI Taxonomy" id="1156394"/>
    <lineage>
        <taxon>Eukaryota</taxon>
        <taxon>Sar</taxon>
        <taxon>Stramenopiles</taxon>
        <taxon>Oomycota</taxon>
        <taxon>Saprolegniomycetes</taxon>
        <taxon>Saprolegniales</taxon>
        <taxon>Saprolegniaceae</taxon>
        <taxon>Saprolegnia</taxon>
    </lineage>
</organism>
<evidence type="ECO:0000256" key="4">
    <source>
        <dbReference type="ARBA" id="ARBA00007573"/>
    </source>
</evidence>
<dbReference type="Pfam" id="PF05625">
    <property type="entry name" value="PAXNEB"/>
    <property type="match status" value="1"/>
</dbReference>
<accession>T0RGB1</accession>
<dbReference type="VEuPathDB" id="FungiDB:SDRG_10920"/>
<gene>
    <name evidence="9" type="ORF">SDRG_10920</name>
</gene>
<keyword evidence="6" id="KW-0963">Cytoplasm</keyword>
<dbReference type="AlphaFoldDB" id="T0RGB1"/>
<comment type="similarity">
    <text evidence="4">Belongs to the ELP4 family.</text>
</comment>
<evidence type="ECO:0000313" key="9">
    <source>
        <dbReference type="EMBL" id="EQC31318.1"/>
    </source>
</evidence>
<dbReference type="InterPro" id="IPR008728">
    <property type="entry name" value="Elongator_complex_protein_4"/>
</dbReference>
<dbReference type="OrthoDB" id="289162at2759"/>
<dbReference type="PANTHER" id="PTHR12896:SF1">
    <property type="entry name" value="ELONGATOR COMPLEX PROTEIN 4"/>
    <property type="match status" value="1"/>
</dbReference>
<evidence type="ECO:0000256" key="5">
    <source>
        <dbReference type="ARBA" id="ARBA00020265"/>
    </source>
</evidence>
<dbReference type="InParanoid" id="T0RGB1"/>
<dbReference type="GO" id="GO:0008023">
    <property type="term" value="C:transcription elongation factor complex"/>
    <property type="evidence" value="ECO:0007669"/>
    <property type="project" value="TreeGrafter"/>
</dbReference>
<dbReference type="InterPro" id="IPR027417">
    <property type="entry name" value="P-loop_NTPase"/>
</dbReference>
<dbReference type="STRING" id="1156394.T0RGB1"/>
<evidence type="ECO:0000256" key="6">
    <source>
        <dbReference type="ARBA" id="ARBA00022490"/>
    </source>
</evidence>
<comment type="pathway">
    <text evidence="3">tRNA modification; 5-methoxycarbonylmethyl-2-thiouridine-tRNA biosynthesis.</text>
</comment>
<dbReference type="OMA" id="NTTMWDD"/>
<dbReference type="GeneID" id="19951647"/>
<comment type="subcellular location">
    <subcellularLocation>
        <location evidence="2">Cytoplasm</location>
    </subcellularLocation>
    <subcellularLocation>
        <location evidence="1">Nucleus</location>
    </subcellularLocation>
</comment>
<evidence type="ECO:0000256" key="7">
    <source>
        <dbReference type="ARBA" id="ARBA00022694"/>
    </source>
</evidence>
<dbReference type="GO" id="GO:0002098">
    <property type="term" value="P:tRNA wobble uridine modification"/>
    <property type="evidence" value="ECO:0007669"/>
    <property type="project" value="InterPro"/>
</dbReference>
<evidence type="ECO:0000256" key="2">
    <source>
        <dbReference type="ARBA" id="ARBA00004496"/>
    </source>
</evidence>
<dbReference type="GO" id="GO:0005737">
    <property type="term" value="C:cytoplasm"/>
    <property type="evidence" value="ECO:0007669"/>
    <property type="project" value="UniProtKB-SubCell"/>
</dbReference>
<keyword evidence="8" id="KW-0539">Nucleus</keyword>
<dbReference type="GO" id="GO:0033588">
    <property type="term" value="C:elongator holoenzyme complex"/>
    <property type="evidence" value="ECO:0007669"/>
    <property type="project" value="InterPro"/>
</dbReference>
<evidence type="ECO:0000256" key="3">
    <source>
        <dbReference type="ARBA" id="ARBA00005043"/>
    </source>
</evidence>
<evidence type="ECO:0000256" key="1">
    <source>
        <dbReference type="ARBA" id="ARBA00004123"/>
    </source>
</evidence>
<evidence type="ECO:0000313" key="10">
    <source>
        <dbReference type="Proteomes" id="UP000030762"/>
    </source>
</evidence>
<dbReference type="Proteomes" id="UP000030762">
    <property type="component" value="Unassembled WGS sequence"/>
</dbReference>
<dbReference type="PANTHER" id="PTHR12896">
    <property type="entry name" value="PAX6 NEIGHBOR PROTEIN PAXNEB"/>
    <property type="match status" value="1"/>
</dbReference>
<evidence type="ECO:0000256" key="8">
    <source>
        <dbReference type="ARBA" id="ARBA00023242"/>
    </source>
</evidence>
<sequence length="325" mass="35619">MSSFRRATSAAAPLRGTKPFINNQVLTSSGLREMDALLGGGLLLGSLTLLESSCFGSYSADLLRYFAAEGLANAHTVAADSAVLESLPLELSLAQKQVKAQVQSKLTIAWQYEKYSAEAPTSSSSSSAHRFCHSFDLSKPMASEMKETSVEISTLPGMAYRDVYLQLVSLLDATPPNVVVRVALSDVGSPVIYSDVTNAAPLVQFLRAIKGLLHCHRHRLVCMMSIPLYLFPRSLAAQLRHIGDYAFEVSSFLGDLQQVPSELQEFSGLFCVHKLARLQSVTSHTLEHAQLGIKRERRKLKLENLHLPPEGSRSQKQEKAVDLSF</sequence>
<protein>
    <recommendedName>
        <fullName evidence="5">Elongator complex protein 4</fullName>
    </recommendedName>
</protein>
<dbReference type="eggNOG" id="KOG3949">
    <property type="taxonomic scope" value="Eukaryota"/>
</dbReference>
<keyword evidence="7" id="KW-0819">tRNA processing</keyword>
<reference evidence="9 10" key="1">
    <citation type="submission" date="2012-04" db="EMBL/GenBank/DDBJ databases">
        <title>The Genome Sequence of Saprolegnia declina VS20.</title>
        <authorList>
            <consortium name="The Broad Institute Genome Sequencing Platform"/>
            <person name="Russ C."/>
            <person name="Nusbaum C."/>
            <person name="Tyler B."/>
            <person name="van West P."/>
            <person name="Dieguez-Uribeondo J."/>
            <person name="de Bruijn I."/>
            <person name="Tripathy S."/>
            <person name="Jiang R."/>
            <person name="Young S.K."/>
            <person name="Zeng Q."/>
            <person name="Gargeya S."/>
            <person name="Fitzgerald M."/>
            <person name="Haas B."/>
            <person name="Abouelleil A."/>
            <person name="Alvarado L."/>
            <person name="Arachchi H.M."/>
            <person name="Berlin A."/>
            <person name="Chapman S.B."/>
            <person name="Goldberg J."/>
            <person name="Griggs A."/>
            <person name="Gujja S."/>
            <person name="Hansen M."/>
            <person name="Howarth C."/>
            <person name="Imamovic A."/>
            <person name="Larimer J."/>
            <person name="McCowen C."/>
            <person name="Montmayeur A."/>
            <person name="Murphy C."/>
            <person name="Neiman D."/>
            <person name="Pearson M."/>
            <person name="Priest M."/>
            <person name="Roberts A."/>
            <person name="Saif S."/>
            <person name="Shea T."/>
            <person name="Sisk P."/>
            <person name="Sykes S."/>
            <person name="Wortman J."/>
            <person name="Nusbaum C."/>
            <person name="Birren B."/>
        </authorList>
    </citation>
    <scope>NUCLEOTIDE SEQUENCE [LARGE SCALE GENOMIC DNA]</scope>
    <source>
        <strain evidence="9 10">VS20</strain>
    </source>
</reference>
<name>T0RGB1_SAPDV</name>
<keyword evidence="10" id="KW-1185">Reference proteome</keyword>